<keyword evidence="12" id="KW-1185">Reference proteome</keyword>
<evidence type="ECO:0000256" key="2">
    <source>
        <dbReference type="ARBA" id="ARBA00022448"/>
    </source>
</evidence>
<dbReference type="GO" id="GO:0016887">
    <property type="term" value="F:ATP hydrolysis activity"/>
    <property type="evidence" value="ECO:0007669"/>
    <property type="project" value="InterPro"/>
</dbReference>
<dbReference type="HOGENOM" id="CLU_000604_84_3_9"/>
<dbReference type="Pfam" id="PF00005">
    <property type="entry name" value="ABC_tran"/>
    <property type="match status" value="1"/>
</dbReference>
<organism evidence="11 12">
    <name type="scientific">[Bacteroides] pectinophilus ATCC 43243</name>
    <dbReference type="NCBI Taxonomy" id="483218"/>
    <lineage>
        <taxon>Bacteria</taxon>
        <taxon>Bacillati</taxon>
        <taxon>Bacillota</taxon>
        <taxon>Clostridia</taxon>
        <taxon>Eubacteriales</taxon>
    </lineage>
</organism>
<dbReference type="PANTHER" id="PTHR43394:SF1">
    <property type="entry name" value="ATP-BINDING CASSETTE SUB-FAMILY B MEMBER 10, MITOCHONDRIAL"/>
    <property type="match status" value="1"/>
</dbReference>
<feature type="transmembrane region" description="Helical" evidence="8">
    <location>
        <begin position="142"/>
        <end position="164"/>
    </location>
</feature>
<evidence type="ECO:0008006" key="13">
    <source>
        <dbReference type="Google" id="ProtNLM"/>
    </source>
</evidence>
<evidence type="ECO:0000256" key="7">
    <source>
        <dbReference type="ARBA" id="ARBA00023136"/>
    </source>
</evidence>
<feature type="transmembrane region" description="Helical" evidence="8">
    <location>
        <begin position="170"/>
        <end position="189"/>
    </location>
</feature>
<evidence type="ECO:0000256" key="6">
    <source>
        <dbReference type="ARBA" id="ARBA00022989"/>
    </source>
</evidence>
<feature type="transmembrane region" description="Helical" evidence="8">
    <location>
        <begin position="25"/>
        <end position="46"/>
    </location>
</feature>
<dbReference type="InterPro" id="IPR039421">
    <property type="entry name" value="Type_1_exporter"/>
</dbReference>
<dbReference type="InterPro" id="IPR036640">
    <property type="entry name" value="ABC1_TM_sf"/>
</dbReference>
<dbReference type="GO" id="GO:0005886">
    <property type="term" value="C:plasma membrane"/>
    <property type="evidence" value="ECO:0007669"/>
    <property type="project" value="UniProtKB-SubCell"/>
</dbReference>
<feature type="transmembrane region" description="Helical" evidence="8">
    <location>
        <begin position="260"/>
        <end position="278"/>
    </location>
</feature>
<comment type="caution">
    <text evidence="11">The sequence shown here is derived from an EMBL/GenBank/DDBJ whole genome shotgun (WGS) entry which is preliminary data.</text>
</comment>
<reference evidence="11 12" key="2">
    <citation type="submission" date="2008-11" db="EMBL/GenBank/DDBJ databases">
        <authorList>
            <person name="Fulton L."/>
            <person name="Clifton S."/>
            <person name="Fulton B."/>
            <person name="Xu J."/>
            <person name="Minx P."/>
            <person name="Pepin K.H."/>
            <person name="Johnson M."/>
            <person name="Bhonagiri V."/>
            <person name="Nash W.E."/>
            <person name="Mardis E.R."/>
            <person name="Wilson R.K."/>
        </authorList>
    </citation>
    <scope>NUCLEOTIDE SEQUENCE [LARGE SCALE GENOMIC DNA]</scope>
    <source>
        <strain evidence="11 12">ATCC 43243</strain>
    </source>
</reference>
<protein>
    <recommendedName>
        <fullName evidence="13">ABC transporter</fullName>
    </recommendedName>
</protein>
<dbReference type="PROSITE" id="PS50893">
    <property type="entry name" value="ABC_TRANSPORTER_2"/>
    <property type="match status" value="1"/>
</dbReference>
<name>B7ASX4_9FIRM</name>
<dbReference type="Pfam" id="PF00664">
    <property type="entry name" value="ABC_membrane"/>
    <property type="match status" value="1"/>
</dbReference>
<dbReference type="Gene3D" id="3.40.50.300">
    <property type="entry name" value="P-loop containing nucleotide triphosphate hydrolases"/>
    <property type="match status" value="1"/>
</dbReference>
<dbReference type="Proteomes" id="UP000003136">
    <property type="component" value="Unassembled WGS sequence"/>
</dbReference>
<dbReference type="STRING" id="483218.BACPEC_02182"/>
<dbReference type="CDD" id="cd18547">
    <property type="entry name" value="ABC_6TM_Tm288_like"/>
    <property type="match status" value="1"/>
</dbReference>
<evidence type="ECO:0000313" key="12">
    <source>
        <dbReference type="Proteomes" id="UP000003136"/>
    </source>
</evidence>
<evidence type="ECO:0000256" key="5">
    <source>
        <dbReference type="ARBA" id="ARBA00022840"/>
    </source>
</evidence>
<evidence type="ECO:0000256" key="1">
    <source>
        <dbReference type="ARBA" id="ARBA00004651"/>
    </source>
</evidence>
<keyword evidence="5" id="KW-0067">ATP-binding</keyword>
<dbReference type="SMART" id="SM00382">
    <property type="entry name" value="AAA"/>
    <property type="match status" value="1"/>
</dbReference>
<feature type="domain" description="ABC transporter" evidence="9">
    <location>
        <begin position="347"/>
        <end position="581"/>
    </location>
</feature>
<keyword evidence="4" id="KW-0547">Nucleotide-binding</keyword>
<evidence type="ECO:0000259" key="10">
    <source>
        <dbReference type="PROSITE" id="PS50929"/>
    </source>
</evidence>
<reference evidence="11 12" key="1">
    <citation type="submission" date="2008-11" db="EMBL/GenBank/DDBJ databases">
        <title>Draft genome sequence of Bacteroides pectinophilus (ATCC 43243).</title>
        <authorList>
            <person name="Sudarsanam P."/>
            <person name="Ley R."/>
            <person name="Guruge J."/>
            <person name="Turnbaugh P.J."/>
            <person name="Mahowald M."/>
            <person name="Liep D."/>
            <person name="Gordon J."/>
        </authorList>
    </citation>
    <scope>NUCLEOTIDE SEQUENCE [LARGE SCALE GENOMIC DNA]</scope>
    <source>
        <strain evidence="11 12">ATCC 43243</strain>
    </source>
</reference>
<dbReference type="InterPro" id="IPR011527">
    <property type="entry name" value="ABC1_TM_dom"/>
</dbReference>
<dbReference type="PROSITE" id="PS50929">
    <property type="entry name" value="ABC_TM1F"/>
    <property type="match status" value="1"/>
</dbReference>
<keyword evidence="3 8" id="KW-0812">Transmembrane</keyword>
<dbReference type="GO" id="GO:0015421">
    <property type="term" value="F:ABC-type oligopeptide transporter activity"/>
    <property type="evidence" value="ECO:0007669"/>
    <property type="project" value="TreeGrafter"/>
</dbReference>
<keyword evidence="2" id="KW-0813">Transport</keyword>
<evidence type="ECO:0000256" key="8">
    <source>
        <dbReference type="SAM" id="Phobius"/>
    </source>
</evidence>
<dbReference type="Gene3D" id="1.20.1560.10">
    <property type="entry name" value="ABC transporter type 1, transmembrane domain"/>
    <property type="match status" value="1"/>
</dbReference>
<dbReference type="InterPro" id="IPR027417">
    <property type="entry name" value="P-loop_NTPase"/>
</dbReference>
<feature type="transmembrane region" description="Helical" evidence="8">
    <location>
        <begin position="66"/>
        <end position="87"/>
    </location>
</feature>
<keyword evidence="7 8" id="KW-0472">Membrane</keyword>
<dbReference type="SUPFAM" id="SSF90123">
    <property type="entry name" value="ABC transporter transmembrane region"/>
    <property type="match status" value="1"/>
</dbReference>
<keyword evidence="6 8" id="KW-1133">Transmembrane helix</keyword>
<sequence>MSMENKSSQTATLLKVLSYIKKYKLYIILSLVTAAVTVASSLYIPILTGDAIDYIIGPGKVDYSAILKIIIEACVVMGITAISQWIMNTCNNRITFHVVRDIRDEAFKKKIEILPLKYIDANSYGDIVSRVIADTDQFADGLLMGFTQLFTGVLTIVGTLGFMLSINAGITLIVVLITPLSLFVASFIAKHTFSMFKLQSQTRGEQTALIDEMIGNQKVVQAFGYQDDSLARFDVINDKLQHYSLRAIFFSSITNPATRFVNSLVYAGVGIFGAFFAINGRLTVGQLSCFLSYANQYTKPFNEISGVITEIQNAIACAARIFELIEEEPQIPDSDNAITMPAVKGNIDIEHVYFSYVPDRPLIEDFNLKVKPGQRVAIVGPTGCGKTTLINLLMRFYDVNSGTISVDGTSIMNMTRHSLRQNIGMVLQDTWLKAGTIRDNIVMGKPDATDDEVIAAAKASHADSFIKRLPDGYNTWITEDGGSLSQGQKQLLCITRVMLCLPPMLILDEATSSIDTRTELKIQHAFAQMMQGRTSFIVAHRLSTIREADIILVMKDGKIIEQGRHEELLAKGGFYATLYNSQFVQVKQS</sequence>
<dbReference type="GO" id="GO:0005524">
    <property type="term" value="F:ATP binding"/>
    <property type="evidence" value="ECO:0007669"/>
    <property type="project" value="UniProtKB-KW"/>
</dbReference>
<dbReference type="eggNOG" id="COG1132">
    <property type="taxonomic scope" value="Bacteria"/>
</dbReference>
<evidence type="ECO:0000256" key="4">
    <source>
        <dbReference type="ARBA" id="ARBA00022741"/>
    </source>
</evidence>
<feature type="domain" description="ABC transmembrane type-1" evidence="10">
    <location>
        <begin position="28"/>
        <end position="313"/>
    </location>
</feature>
<dbReference type="SUPFAM" id="SSF52540">
    <property type="entry name" value="P-loop containing nucleoside triphosphate hydrolases"/>
    <property type="match status" value="1"/>
</dbReference>
<dbReference type="FunFam" id="3.40.50.300:FF:000287">
    <property type="entry name" value="Multidrug ABC transporter ATP-binding protein"/>
    <property type="match status" value="1"/>
</dbReference>
<evidence type="ECO:0000256" key="3">
    <source>
        <dbReference type="ARBA" id="ARBA00022692"/>
    </source>
</evidence>
<accession>B7ASX4</accession>
<dbReference type="InterPro" id="IPR003593">
    <property type="entry name" value="AAA+_ATPase"/>
</dbReference>
<dbReference type="InterPro" id="IPR003439">
    <property type="entry name" value="ABC_transporter-like_ATP-bd"/>
</dbReference>
<gene>
    <name evidence="11" type="ORF">BACPEC_02182</name>
</gene>
<dbReference type="CDD" id="cd03254">
    <property type="entry name" value="ABCC_Glucan_exporter_like"/>
    <property type="match status" value="1"/>
</dbReference>
<evidence type="ECO:0000259" key="9">
    <source>
        <dbReference type="PROSITE" id="PS50893"/>
    </source>
</evidence>
<proteinExistence type="predicted"/>
<dbReference type="EMBL" id="ABVQ01000036">
    <property type="protein sequence ID" value="EEC57670.1"/>
    <property type="molecule type" value="Genomic_DNA"/>
</dbReference>
<dbReference type="PANTHER" id="PTHR43394">
    <property type="entry name" value="ATP-DEPENDENT PERMEASE MDL1, MITOCHONDRIAL"/>
    <property type="match status" value="1"/>
</dbReference>
<dbReference type="AlphaFoldDB" id="B7ASX4"/>
<comment type="subcellular location">
    <subcellularLocation>
        <location evidence="1">Cell membrane</location>
        <topology evidence="1">Multi-pass membrane protein</topology>
    </subcellularLocation>
</comment>
<evidence type="ECO:0000313" key="11">
    <source>
        <dbReference type="EMBL" id="EEC57670.1"/>
    </source>
</evidence>